<organism evidence="11 12">
    <name type="scientific">Microcella humidisoli</name>
    <dbReference type="NCBI Taxonomy" id="2963406"/>
    <lineage>
        <taxon>Bacteria</taxon>
        <taxon>Bacillati</taxon>
        <taxon>Actinomycetota</taxon>
        <taxon>Actinomycetes</taxon>
        <taxon>Micrococcales</taxon>
        <taxon>Microbacteriaceae</taxon>
        <taxon>Microcella</taxon>
    </lineage>
</organism>
<feature type="domain" description="PASTA" evidence="10">
    <location>
        <begin position="705"/>
        <end position="771"/>
    </location>
</feature>
<evidence type="ECO:0000256" key="5">
    <source>
        <dbReference type="ARBA" id="ARBA00022801"/>
    </source>
</evidence>
<dbReference type="Pfam" id="PF00905">
    <property type="entry name" value="Transpeptidase"/>
    <property type="match status" value="1"/>
</dbReference>
<keyword evidence="4" id="KW-0808">Transferase</keyword>
<keyword evidence="2" id="KW-0645">Protease</keyword>
<dbReference type="SUPFAM" id="SSF56601">
    <property type="entry name" value="beta-lactamase/transpeptidase-like"/>
    <property type="match status" value="1"/>
</dbReference>
<dbReference type="CDD" id="cd06577">
    <property type="entry name" value="PASTA_pknB"/>
    <property type="match status" value="2"/>
</dbReference>
<dbReference type="InterPro" id="IPR050396">
    <property type="entry name" value="Glycosyltr_51/Transpeptidase"/>
</dbReference>
<dbReference type="PANTHER" id="PTHR32282">
    <property type="entry name" value="BINDING PROTEIN TRANSPEPTIDASE, PUTATIVE-RELATED"/>
    <property type="match status" value="1"/>
</dbReference>
<evidence type="ECO:0000256" key="3">
    <source>
        <dbReference type="ARBA" id="ARBA00022676"/>
    </source>
</evidence>
<dbReference type="Proteomes" id="UP001060039">
    <property type="component" value="Chromosome"/>
</dbReference>
<evidence type="ECO:0000256" key="9">
    <source>
        <dbReference type="SAM" id="Phobius"/>
    </source>
</evidence>
<keyword evidence="12" id="KW-1185">Reference proteome</keyword>
<proteinExistence type="predicted"/>
<dbReference type="InterPro" id="IPR012338">
    <property type="entry name" value="Beta-lactam/transpept-like"/>
</dbReference>
<keyword evidence="3" id="KW-0328">Glycosyltransferase</keyword>
<name>A0ABY5FTN8_9MICO</name>
<protein>
    <submittedName>
        <fullName evidence="11">Transglycosylase domain-containing protein</fullName>
    </submittedName>
</protein>
<keyword evidence="5" id="KW-0378">Hydrolase</keyword>
<dbReference type="Pfam" id="PF00912">
    <property type="entry name" value="Transgly"/>
    <property type="match status" value="1"/>
</dbReference>
<dbReference type="PANTHER" id="PTHR32282:SF33">
    <property type="entry name" value="PEPTIDOGLYCAN GLYCOSYLTRANSFERASE"/>
    <property type="match status" value="1"/>
</dbReference>
<evidence type="ECO:0000256" key="8">
    <source>
        <dbReference type="ARBA" id="ARBA00049902"/>
    </source>
</evidence>
<accession>A0ABY5FTN8</accession>
<evidence type="ECO:0000256" key="7">
    <source>
        <dbReference type="ARBA" id="ARBA00034000"/>
    </source>
</evidence>
<keyword evidence="9" id="KW-1133">Transmembrane helix</keyword>
<keyword evidence="9" id="KW-0812">Transmembrane</keyword>
<dbReference type="InterPro" id="IPR005543">
    <property type="entry name" value="PASTA_dom"/>
</dbReference>
<feature type="transmembrane region" description="Helical" evidence="9">
    <location>
        <begin position="12"/>
        <end position="38"/>
    </location>
</feature>
<comment type="catalytic activity">
    <reaction evidence="7">
        <text>Preferential cleavage: (Ac)2-L-Lys-D-Ala-|-D-Ala. Also transpeptidation of peptidyl-alanyl moieties that are N-acyl substituents of D-alanine.</text>
        <dbReference type="EC" id="3.4.16.4"/>
    </reaction>
</comment>
<evidence type="ECO:0000313" key="12">
    <source>
        <dbReference type="Proteomes" id="UP001060039"/>
    </source>
</evidence>
<keyword evidence="9" id="KW-0472">Membrane</keyword>
<dbReference type="Gene3D" id="3.40.710.10">
    <property type="entry name" value="DD-peptidase/beta-lactamase superfamily"/>
    <property type="match status" value="1"/>
</dbReference>
<keyword evidence="1" id="KW-0121">Carboxypeptidase</keyword>
<comment type="catalytic activity">
    <reaction evidence="8">
        <text>[GlcNAc-(1-&gt;4)-Mur2Ac(oyl-L-Ala-gamma-D-Glu-L-Lys-D-Ala-D-Ala)](n)-di-trans,octa-cis-undecaprenyl diphosphate + beta-D-GlcNAc-(1-&gt;4)-Mur2Ac(oyl-L-Ala-gamma-D-Glu-L-Lys-D-Ala-D-Ala)-di-trans,octa-cis-undecaprenyl diphosphate = [GlcNAc-(1-&gt;4)-Mur2Ac(oyl-L-Ala-gamma-D-Glu-L-Lys-D-Ala-D-Ala)](n+1)-di-trans,octa-cis-undecaprenyl diphosphate + di-trans,octa-cis-undecaprenyl diphosphate + H(+)</text>
        <dbReference type="Rhea" id="RHEA:23708"/>
        <dbReference type="Rhea" id="RHEA-COMP:9602"/>
        <dbReference type="Rhea" id="RHEA-COMP:9603"/>
        <dbReference type="ChEBI" id="CHEBI:15378"/>
        <dbReference type="ChEBI" id="CHEBI:58405"/>
        <dbReference type="ChEBI" id="CHEBI:60033"/>
        <dbReference type="ChEBI" id="CHEBI:78435"/>
        <dbReference type="EC" id="2.4.99.28"/>
    </reaction>
</comment>
<dbReference type="Pfam" id="PF03793">
    <property type="entry name" value="PASTA"/>
    <property type="match status" value="2"/>
</dbReference>
<evidence type="ECO:0000313" key="11">
    <source>
        <dbReference type="EMBL" id="UTT61477.1"/>
    </source>
</evidence>
<dbReference type="InterPro" id="IPR001460">
    <property type="entry name" value="PCN-bd_Tpept"/>
</dbReference>
<evidence type="ECO:0000259" key="10">
    <source>
        <dbReference type="PROSITE" id="PS51178"/>
    </source>
</evidence>
<dbReference type="InterPro" id="IPR036950">
    <property type="entry name" value="PBP_transglycosylase"/>
</dbReference>
<gene>
    <name evidence="11" type="ORF">NNL39_07220</name>
</gene>
<dbReference type="SMART" id="SM00740">
    <property type="entry name" value="PASTA"/>
    <property type="match status" value="2"/>
</dbReference>
<dbReference type="InterPro" id="IPR001264">
    <property type="entry name" value="Glyco_trans_51"/>
</dbReference>
<dbReference type="InterPro" id="IPR023346">
    <property type="entry name" value="Lysozyme-like_dom_sf"/>
</dbReference>
<dbReference type="RefSeq" id="WP_255158404.1">
    <property type="nucleotide sequence ID" value="NZ_CP101497.1"/>
</dbReference>
<dbReference type="EMBL" id="CP101497">
    <property type="protein sequence ID" value="UTT61477.1"/>
    <property type="molecule type" value="Genomic_DNA"/>
</dbReference>
<sequence>MSAQNQKASGVIGAIGGMLGLSALAGVLVTVMVTPALAVSSMAASNTIGIFEGLPEYIKINEQTQRNVLYAQETDDPADGYRQIAIVFAEDREEVAWDEVSQFVKDATVAGEDRRFYDHGGVDLQGIVRAAIGNVTSGGVQSGASTLTMQLVKNIFVNESLKAETEEDRDRLYAEAQEQSLERKLKEAKLAIGLEKEYTKDEILLAYLNLANFGGNTYGIQAAAQQYFGVDAIDLTIAQAASLIAIVQYPNERSLETPDNYASNQERRDYIIRTMASEGYITEAERDEALAIAVDEEFVNLSERQSGCIAANRNAQQFCDYVVKNIKNLESLGATEEERLDNWRLGGYEIYTTLNFKLQAAAQKKVRENVPTRSTILNIGSVATSVEVGTGRILTMAQNRPFNDSQTPKQGQTAVNYATDRDYGGSSGFQVGSTYKIFALVEWLKQGRGLNEVVDASRFELNQAAFLDTCDDGGGPWGGPWKFKNSGGAGGAAMSVFNATVNSVNSAYASIAEQLDQCQIRAAAESLGVHRADGDPLETNPSAVLGTNNIAPLTMAAAFAGIANGGVFCEPIAVDRIVDRDGVELDGQTQDCRRAMTAEVAAATAAPMATVITGGTATASNIGDGVPIIGKTGSTDSFNQTWMVGSTRKVATAVWVGNVKGQVSMLNYPGGSGIRHIIFRGIMAEANRQYGGGGFPAPPANLLAGSGVKLPGDVIGMTQEQAKSLLEGLGLRFEVAGQVDSALEAGRVATMSFSPGTLLARGTIVKVSISRGNLVELPNVVGQLYDDAVAALNSAGFTNVSEACVVIPVDGDPGQDGIVTAQNPAGGAKIKYERTIQLTVSRVVCS</sequence>
<feature type="domain" description="PASTA" evidence="10">
    <location>
        <begin position="772"/>
        <end position="842"/>
    </location>
</feature>
<evidence type="ECO:0000256" key="2">
    <source>
        <dbReference type="ARBA" id="ARBA00022670"/>
    </source>
</evidence>
<dbReference type="SUPFAM" id="SSF53955">
    <property type="entry name" value="Lysozyme-like"/>
    <property type="match status" value="1"/>
</dbReference>
<reference evidence="11" key="1">
    <citation type="submission" date="2022-07" db="EMBL/GenBank/DDBJ databases">
        <title>Taxonomic analysis of Microcella humidisoli nov. sp., isolated from riverside soil.</title>
        <authorList>
            <person name="Molina K.M."/>
            <person name="Kim S.B."/>
        </authorList>
    </citation>
    <scope>NUCLEOTIDE SEQUENCE</scope>
    <source>
        <strain evidence="11">MMS21-STM10</strain>
    </source>
</reference>
<evidence type="ECO:0000256" key="1">
    <source>
        <dbReference type="ARBA" id="ARBA00022645"/>
    </source>
</evidence>
<dbReference type="Gene3D" id="3.30.10.20">
    <property type="match status" value="2"/>
</dbReference>
<dbReference type="PROSITE" id="PS51178">
    <property type="entry name" value="PASTA"/>
    <property type="match status" value="2"/>
</dbReference>
<evidence type="ECO:0000256" key="6">
    <source>
        <dbReference type="ARBA" id="ARBA00023268"/>
    </source>
</evidence>
<evidence type="ECO:0000256" key="4">
    <source>
        <dbReference type="ARBA" id="ARBA00022679"/>
    </source>
</evidence>
<dbReference type="Gene3D" id="1.10.3810.10">
    <property type="entry name" value="Biosynthetic peptidoglycan transglycosylase-like"/>
    <property type="match status" value="1"/>
</dbReference>
<keyword evidence="6" id="KW-0511">Multifunctional enzyme</keyword>